<dbReference type="InterPro" id="IPR027417">
    <property type="entry name" value="P-loop_NTPase"/>
</dbReference>
<comment type="similarity">
    <text evidence="12">Belongs to the ATPase alpha/beta chains family. T3SS ATPase subfamily.</text>
</comment>
<evidence type="ECO:0000259" key="14">
    <source>
        <dbReference type="SMART" id="SM00382"/>
    </source>
</evidence>
<dbReference type="HAMAP" id="MF_01347">
    <property type="entry name" value="ATP_synth_beta_bact"/>
    <property type="match status" value="1"/>
</dbReference>
<evidence type="ECO:0000256" key="13">
    <source>
        <dbReference type="HAMAP-Rule" id="MF_01347"/>
    </source>
</evidence>
<dbReference type="SUPFAM" id="SSF47917">
    <property type="entry name" value="C-terminal domain of alpha and beta subunits of F1 ATP synthase"/>
    <property type="match status" value="1"/>
</dbReference>
<keyword evidence="11 13" id="KW-0066">ATP synthesis</keyword>
<dbReference type="CDD" id="cd18110">
    <property type="entry name" value="ATP-synt_F1_beta_C"/>
    <property type="match status" value="1"/>
</dbReference>
<keyword evidence="10 13" id="KW-0139">CF(1)</keyword>
<dbReference type="PROSITE" id="PS00152">
    <property type="entry name" value="ATPASE_ALPHA_BETA"/>
    <property type="match status" value="1"/>
</dbReference>
<dbReference type="AlphaFoldDB" id="A0A1T5HV30"/>
<dbReference type="Gene3D" id="3.40.50.300">
    <property type="entry name" value="P-loop containing nucleotide triphosphate hydrolases"/>
    <property type="match status" value="1"/>
</dbReference>
<keyword evidence="4 13" id="KW-0547">Nucleotide-binding</keyword>
<dbReference type="Gene3D" id="1.10.1140.10">
    <property type="entry name" value="Bovine Mitochondrial F1-atpase, Atp Synthase Beta Chain, Chain D, domain 3"/>
    <property type="match status" value="1"/>
</dbReference>
<dbReference type="SUPFAM" id="SSF52540">
    <property type="entry name" value="P-loop containing nucleoside triphosphate hydrolases"/>
    <property type="match status" value="1"/>
</dbReference>
<dbReference type="Pfam" id="PF00006">
    <property type="entry name" value="ATP-synt_ab"/>
    <property type="match status" value="1"/>
</dbReference>
<proteinExistence type="inferred from homology"/>
<dbReference type="InterPro" id="IPR004100">
    <property type="entry name" value="ATPase_F1/V1/A1_a/bsu_N"/>
</dbReference>
<dbReference type="PANTHER" id="PTHR15184">
    <property type="entry name" value="ATP SYNTHASE"/>
    <property type="match status" value="1"/>
</dbReference>
<evidence type="ECO:0000256" key="7">
    <source>
        <dbReference type="ARBA" id="ARBA00022967"/>
    </source>
</evidence>
<evidence type="ECO:0000313" key="15">
    <source>
        <dbReference type="EMBL" id="SKC30573.1"/>
    </source>
</evidence>
<dbReference type="Pfam" id="PF02874">
    <property type="entry name" value="ATP-synt_ab_N"/>
    <property type="match status" value="1"/>
</dbReference>
<evidence type="ECO:0000256" key="9">
    <source>
        <dbReference type="ARBA" id="ARBA00023136"/>
    </source>
</evidence>
<dbReference type="FunFam" id="1.10.1140.10:FF:000001">
    <property type="entry name" value="ATP synthase subunit beta"/>
    <property type="match status" value="1"/>
</dbReference>
<organism evidence="15 16">
    <name type="scientific">Photobacterium piscicola</name>
    <dbReference type="NCBI Taxonomy" id="1378299"/>
    <lineage>
        <taxon>Bacteria</taxon>
        <taxon>Pseudomonadati</taxon>
        <taxon>Pseudomonadota</taxon>
        <taxon>Gammaproteobacteria</taxon>
        <taxon>Vibrionales</taxon>
        <taxon>Vibrionaceae</taxon>
        <taxon>Photobacterium</taxon>
    </lineage>
</organism>
<evidence type="ECO:0000256" key="3">
    <source>
        <dbReference type="ARBA" id="ARBA00022475"/>
    </source>
</evidence>
<dbReference type="CDD" id="cd18115">
    <property type="entry name" value="ATP-synt_F1_beta_N"/>
    <property type="match status" value="1"/>
</dbReference>
<feature type="domain" description="AAA+ ATPase" evidence="14">
    <location>
        <begin position="143"/>
        <end position="328"/>
    </location>
</feature>
<dbReference type="InterPro" id="IPR055190">
    <property type="entry name" value="ATP-synt_VA_C"/>
</dbReference>
<protein>
    <recommendedName>
        <fullName evidence="13">ATP synthase subunit beta</fullName>
        <ecNumber evidence="13">7.1.2.2</ecNumber>
    </recommendedName>
    <alternativeName>
        <fullName evidence="13">ATP synthase F1 sector subunit beta</fullName>
    </alternativeName>
    <alternativeName>
        <fullName evidence="13">F-ATPase subunit beta</fullName>
    </alternativeName>
</protein>
<dbReference type="Pfam" id="PF22919">
    <property type="entry name" value="ATP-synt_VA_C"/>
    <property type="match status" value="1"/>
</dbReference>
<dbReference type="FunFam" id="3.40.50.300:FF:000004">
    <property type="entry name" value="ATP synthase subunit beta"/>
    <property type="match status" value="1"/>
</dbReference>
<dbReference type="NCBIfam" id="TIGR01039">
    <property type="entry name" value="atpD"/>
    <property type="match status" value="1"/>
</dbReference>
<dbReference type="Gene3D" id="2.40.10.170">
    <property type="match status" value="1"/>
</dbReference>
<dbReference type="InterPro" id="IPR020003">
    <property type="entry name" value="ATPase_a/bsu_AS"/>
</dbReference>
<dbReference type="GO" id="GO:0016787">
    <property type="term" value="F:hydrolase activity"/>
    <property type="evidence" value="ECO:0007669"/>
    <property type="project" value="UniProtKB-KW"/>
</dbReference>
<comment type="catalytic activity">
    <reaction evidence="13">
        <text>ATP + H2O + 4 H(+)(in) = ADP + phosphate + 5 H(+)(out)</text>
        <dbReference type="Rhea" id="RHEA:57720"/>
        <dbReference type="ChEBI" id="CHEBI:15377"/>
        <dbReference type="ChEBI" id="CHEBI:15378"/>
        <dbReference type="ChEBI" id="CHEBI:30616"/>
        <dbReference type="ChEBI" id="CHEBI:43474"/>
        <dbReference type="ChEBI" id="CHEBI:456216"/>
        <dbReference type="EC" id="7.1.2.2"/>
    </reaction>
</comment>
<dbReference type="GO" id="GO:0045259">
    <property type="term" value="C:proton-transporting ATP synthase complex"/>
    <property type="evidence" value="ECO:0007669"/>
    <property type="project" value="UniProtKB-KW"/>
</dbReference>
<dbReference type="InterPro" id="IPR000194">
    <property type="entry name" value="ATPase_F1/V1/A1_a/bsu_nucl-bd"/>
</dbReference>
<dbReference type="OrthoDB" id="9801639at2"/>
<dbReference type="PANTHER" id="PTHR15184:SF71">
    <property type="entry name" value="ATP SYNTHASE SUBUNIT BETA, MITOCHONDRIAL"/>
    <property type="match status" value="1"/>
</dbReference>
<evidence type="ECO:0000256" key="11">
    <source>
        <dbReference type="ARBA" id="ARBA00023310"/>
    </source>
</evidence>
<dbReference type="SUPFAM" id="SSF50615">
    <property type="entry name" value="N-terminal domain of alpha and beta subunits of F1 ATP synthase"/>
    <property type="match status" value="1"/>
</dbReference>
<keyword evidence="9 13" id="KW-0472">Membrane</keyword>
<dbReference type="InterPro" id="IPR050053">
    <property type="entry name" value="ATPase_alpha/beta_chains"/>
</dbReference>
<comment type="subcellular location">
    <subcellularLocation>
        <location evidence="13">Cell membrane</location>
        <topology evidence="13">Peripheral membrane protein</topology>
    </subcellularLocation>
    <subcellularLocation>
        <location evidence="1">Membrane</location>
        <topology evidence="1">Peripheral membrane protein</topology>
    </subcellularLocation>
</comment>
<dbReference type="RefSeq" id="WP_080155453.1">
    <property type="nucleotide sequence ID" value="NZ_CP175535.1"/>
</dbReference>
<reference evidence="15 16" key="1">
    <citation type="submission" date="2017-02" db="EMBL/GenBank/DDBJ databases">
        <authorList>
            <person name="Peterson S.W."/>
        </authorList>
    </citation>
    <scope>NUCLEOTIDE SEQUENCE [LARGE SCALE GENOMIC DNA]</scope>
    <source>
        <strain evidence="16">type strain: NCCB 100098</strain>
    </source>
</reference>
<sequence length="461" mass="49856">MSIGKIVKVIGAVVDVEFDQDSVPRVYDALTLSDSEHAALVLEVQQQIGSGVVRCIAMGSSDGLRRGLEVVNTNAPISVPVGEETLGRIMNVLGTPIDECGEIGEKKKYAIHRAAPSYEDQSNSSELLETGVKVIDLICPFAKGGKVGLFGGAGVGKTVNMMELINNIAKAHSGLSVFTGVGERTREGNDFYFEMKEAGVLDKVAMVYGQMNEPPGNRLRVALTGLTIAESFRDEGRDVLLFIDNIYRYTLAGTEVSALLGRMPSAVGYQPTLAEEMGVLQERITSTKTGSITSIQAVYVPADDLTDPSPATTFAHLDATVVLSRNIAALGLYPAIDPLDSTSRQLDPLVVGQEHYDVARGVQTVLQRYKELKDIIAILGMDELSEEDKQTVSRARKIERFLTQPYHVAEVFTGQKGIFVSLKETIAGFKGLLSGEYDDIPEQAFLYCGGIENVLEKAKTL</sequence>
<accession>A0A1T5HV30</accession>
<evidence type="ECO:0000256" key="5">
    <source>
        <dbReference type="ARBA" id="ARBA00022781"/>
    </source>
</evidence>
<keyword evidence="2 13" id="KW-0813">Transport</keyword>
<evidence type="ECO:0000256" key="2">
    <source>
        <dbReference type="ARBA" id="ARBA00022448"/>
    </source>
</evidence>
<dbReference type="InterPro" id="IPR005722">
    <property type="entry name" value="ATP_synth_F1_bsu"/>
</dbReference>
<evidence type="ECO:0000256" key="10">
    <source>
        <dbReference type="ARBA" id="ARBA00023196"/>
    </source>
</evidence>
<dbReference type="InterPro" id="IPR024034">
    <property type="entry name" value="ATPase_F1/V1_b/a_C"/>
</dbReference>
<keyword evidence="7 13" id="KW-1278">Translocase</keyword>
<dbReference type="GO" id="GO:0005524">
    <property type="term" value="F:ATP binding"/>
    <property type="evidence" value="ECO:0007669"/>
    <property type="project" value="UniProtKB-UniRule"/>
</dbReference>
<keyword evidence="3 13" id="KW-1003">Cell membrane</keyword>
<dbReference type="CDD" id="cd01133">
    <property type="entry name" value="F1-ATPase_beta_CD"/>
    <property type="match status" value="1"/>
</dbReference>
<evidence type="ECO:0000256" key="8">
    <source>
        <dbReference type="ARBA" id="ARBA00023065"/>
    </source>
</evidence>
<dbReference type="SMART" id="SM00382">
    <property type="entry name" value="AAA"/>
    <property type="match status" value="1"/>
</dbReference>
<keyword evidence="15" id="KW-0378">Hydrolase</keyword>
<keyword evidence="8 13" id="KW-0406">Ion transport</keyword>
<keyword evidence="5 13" id="KW-0375">Hydrogen ion transport</keyword>
<evidence type="ECO:0000313" key="16">
    <source>
        <dbReference type="Proteomes" id="UP000189966"/>
    </source>
</evidence>
<dbReference type="Proteomes" id="UP000189966">
    <property type="component" value="Unassembled WGS sequence"/>
</dbReference>
<dbReference type="GO" id="GO:0005886">
    <property type="term" value="C:plasma membrane"/>
    <property type="evidence" value="ECO:0007669"/>
    <property type="project" value="UniProtKB-SubCell"/>
</dbReference>
<dbReference type="EMBL" id="FUZI01000001">
    <property type="protein sequence ID" value="SKC30573.1"/>
    <property type="molecule type" value="Genomic_DNA"/>
</dbReference>
<dbReference type="InterPro" id="IPR003593">
    <property type="entry name" value="AAA+_ATPase"/>
</dbReference>
<dbReference type="GO" id="GO:0046933">
    <property type="term" value="F:proton-transporting ATP synthase activity, rotational mechanism"/>
    <property type="evidence" value="ECO:0007669"/>
    <property type="project" value="UniProtKB-UniRule"/>
</dbReference>
<evidence type="ECO:0000256" key="1">
    <source>
        <dbReference type="ARBA" id="ARBA00004170"/>
    </source>
</evidence>
<gene>
    <name evidence="15" type="primary">atpD_1</name>
    <name evidence="13" type="synonym">atpD</name>
    <name evidence="15" type="ORF">CZ809_00045</name>
</gene>
<comment type="function">
    <text evidence="13">Produces ATP from ADP in the presence of a proton gradient across the membrane. The catalytic sites are hosted primarily by the beta subunits.</text>
</comment>
<name>A0A1T5HV30_9GAMM</name>
<dbReference type="EC" id="7.1.2.2" evidence="13"/>
<feature type="binding site" evidence="13">
    <location>
        <begin position="151"/>
        <end position="158"/>
    </location>
    <ligand>
        <name>ATP</name>
        <dbReference type="ChEBI" id="CHEBI:30616"/>
    </ligand>
</feature>
<evidence type="ECO:0000256" key="4">
    <source>
        <dbReference type="ARBA" id="ARBA00022741"/>
    </source>
</evidence>
<keyword evidence="6 13" id="KW-0067">ATP-binding</keyword>
<evidence type="ECO:0000256" key="12">
    <source>
        <dbReference type="ARBA" id="ARBA00024342"/>
    </source>
</evidence>
<dbReference type="InterPro" id="IPR036121">
    <property type="entry name" value="ATPase_F1/V1/A1_a/bsu_N_sf"/>
</dbReference>
<evidence type="ECO:0000256" key="6">
    <source>
        <dbReference type="ARBA" id="ARBA00022840"/>
    </source>
</evidence>